<name>A0ABD0SQH4_LOXSC</name>
<organism evidence="8 9">
    <name type="scientific">Loxostege sticticalis</name>
    <name type="common">Beet webworm moth</name>
    <dbReference type="NCBI Taxonomy" id="481309"/>
    <lineage>
        <taxon>Eukaryota</taxon>
        <taxon>Metazoa</taxon>
        <taxon>Ecdysozoa</taxon>
        <taxon>Arthropoda</taxon>
        <taxon>Hexapoda</taxon>
        <taxon>Insecta</taxon>
        <taxon>Pterygota</taxon>
        <taxon>Neoptera</taxon>
        <taxon>Endopterygota</taxon>
        <taxon>Lepidoptera</taxon>
        <taxon>Glossata</taxon>
        <taxon>Ditrysia</taxon>
        <taxon>Pyraloidea</taxon>
        <taxon>Crambidae</taxon>
        <taxon>Pyraustinae</taxon>
        <taxon>Loxostege</taxon>
    </lineage>
</organism>
<dbReference type="InterPro" id="IPR032104">
    <property type="entry name" value="Spaetzle"/>
</dbReference>
<evidence type="ECO:0000256" key="1">
    <source>
        <dbReference type="ARBA" id="ARBA00011748"/>
    </source>
</evidence>
<feature type="domain" description="Spaetzle" evidence="7">
    <location>
        <begin position="344"/>
        <end position="434"/>
    </location>
</feature>
<dbReference type="Pfam" id="PF16077">
    <property type="entry name" value="Spaetzle"/>
    <property type="match status" value="1"/>
</dbReference>
<dbReference type="Gene3D" id="2.10.90.10">
    <property type="entry name" value="Cystine-knot cytokines"/>
    <property type="match status" value="1"/>
</dbReference>
<evidence type="ECO:0000259" key="7">
    <source>
        <dbReference type="Pfam" id="PF16077"/>
    </source>
</evidence>
<evidence type="ECO:0000256" key="2">
    <source>
        <dbReference type="ARBA" id="ARBA00022729"/>
    </source>
</evidence>
<keyword evidence="4" id="KW-0325">Glycoprotein</keyword>
<protein>
    <recommendedName>
        <fullName evidence="7">Spaetzle domain-containing protein</fullName>
    </recommendedName>
</protein>
<feature type="region of interest" description="Disordered" evidence="5">
    <location>
        <begin position="118"/>
        <end position="184"/>
    </location>
</feature>
<keyword evidence="3" id="KW-1015">Disulfide bond</keyword>
<evidence type="ECO:0000313" key="9">
    <source>
        <dbReference type="Proteomes" id="UP001549921"/>
    </source>
</evidence>
<accession>A0ABD0SQH4</accession>
<keyword evidence="2 6" id="KW-0732">Signal</keyword>
<evidence type="ECO:0000256" key="4">
    <source>
        <dbReference type="ARBA" id="ARBA00023180"/>
    </source>
</evidence>
<dbReference type="EMBL" id="JBEDNZ010000017">
    <property type="protein sequence ID" value="KAL0822088.1"/>
    <property type="molecule type" value="Genomic_DNA"/>
</dbReference>
<sequence length="484" mass="55220">MLAIAFVIVATWSARSEAYDFASACTRPFRSTRAQAHAPDAPCDLTKHTYCTTPGSSYPWQAIRRFVRENQGLMRRMYGEERHISVLKAELENFIDDDDLDAPPDFAEDIIKTKLKYSKRGHGRAMKDKPHFRPIQSSDKNKKADNDSLRVKPLDASGNSTKLNRVDSGNKTSSTNNGTLSDDKGISYKTKLESIAHIEINNLDPDVITLDAVIKQSIETNSIYPNNSDNISKSEALGGGGNNNTESDKNITLTTETPMNATETTTIEQYDDTTTESDKDGWKAINPVPDASTLPPTLLFSEHEKVKVDRIDTIANDKKEEQPLKPTHQPEKIRPSVIKLRGANACETKEELLAPFWANNTRGEKLVLVNMYPYEQYIHLETCVHERKQMYCREGCRCEQHYRLHRLLAFDPHNPCRGIFSDWFKFPACCVCRCYDVPLEFRARSPRLLPPQYGEDVRRRLYEDVAREWYARTAYGDEDDYDLF</sequence>
<reference evidence="8 9" key="1">
    <citation type="submission" date="2024-06" db="EMBL/GenBank/DDBJ databases">
        <title>A chromosome-level genome assembly of beet webworm, Loxostege sticticalis.</title>
        <authorList>
            <person name="Zhang Y."/>
        </authorList>
    </citation>
    <scope>NUCLEOTIDE SEQUENCE [LARGE SCALE GENOMIC DNA]</scope>
    <source>
        <strain evidence="8">AQ028</strain>
        <tissue evidence="8">Male pupae</tissue>
    </source>
</reference>
<comment type="caution">
    <text evidence="8">The sequence shown here is derived from an EMBL/GenBank/DDBJ whole genome shotgun (WGS) entry which is preliminary data.</text>
</comment>
<dbReference type="SUPFAM" id="SSF57501">
    <property type="entry name" value="Cystine-knot cytokines"/>
    <property type="match status" value="1"/>
</dbReference>
<evidence type="ECO:0000256" key="6">
    <source>
        <dbReference type="SAM" id="SignalP"/>
    </source>
</evidence>
<dbReference type="InterPro" id="IPR029034">
    <property type="entry name" value="Cystine-knot_cytokine"/>
</dbReference>
<gene>
    <name evidence="8" type="ORF">ABMA28_005452</name>
</gene>
<feature type="chain" id="PRO_5044837180" description="Spaetzle domain-containing protein" evidence="6">
    <location>
        <begin position="19"/>
        <end position="484"/>
    </location>
</feature>
<dbReference type="FunFam" id="2.10.90.10:FF:000018">
    <property type="entry name" value="Spatzle 4"/>
    <property type="match status" value="1"/>
</dbReference>
<dbReference type="PANTHER" id="PTHR23199:SF5">
    <property type="entry name" value="PROTEIN SPAETZLE 4"/>
    <property type="match status" value="1"/>
</dbReference>
<evidence type="ECO:0000256" key="5">
    <source>
        <dbReference type="SAM" id="MobiDB-lite"/>
    </source>
</evidence>
<dbReference type="InterPro" id="IPR052444">
    <property type="entry name" value="Spz/Toll_ligand-like"/>
</dbReference>
<dbReference type="PANTHER" id="PTHR23199">
    <property type="entry name" value="NEUROTROPHIN 1-RELATED"/>
    <property type="match status" value="1"/>
</dbReference>
<feature type="compositionally biased region" description="Basic and acidic residues" evidence="5">
    <location>
        <begin position="139"/>
        <end position="153"/>
    </location>
</feature>
<proteinExistence type="predicted"/>
<dbReference type="Proteomes" id="UP001549921">
    <property type="component" value="Unassembled WGS sequence"/>
</dbReference>
<dbReference type="AlphaFoldDB" id="A0ABD0SQH4"/>
<comment type="subunit">
    <text evidence="1">Homodimer; disulfide-linked.</text>
</comment>
<evidence type="ECO:0000256" key="3">
    <source>
        <dbReference type="ARBA" id="ARBA00023157"/>
    </source>
</evidence>
<feature type="signal peptide" evidence="6">
    <location>
        <begin position="1"/>
        <end position="18"/>
    </location>
</feature>
<dbReference type="GO" id="GO:0005615">
    <property type="term" value="C:extracellular space"/>
    <property type="evidence" value="ECO:0007669"/>
    <property type="project" value="UniProtKB-ARBA"/>
</dbReference>
<feature type="compositionally biased region" description="Polar residues" evidence="5">
    <location>
        <begin position="157"/>
        <end position="180"/>
    </location>
</feature>
<evidence type="ECO:0000313" key="8">
    <source>
        <dbReference type="EMBL" id="KAL0822088.1"/>
    </source>
</evidence>